<dbReference type="AlphaFoldDB" id="A0A0G1CDJ6"/>
<dbReference type="InterPro" id="IPR036412">
    <property type="entry name" value="HAD-like_sf"/>
</dbReference>
<reference evidence="1 2" key="1">
    <citation type="journal article" date="2015" name="Nature">
        <title>rRNA introns, odd ribosomes, and small enigmatic genomes across a large radiation of phyla.</title>
        <authorList>
            <person name="Brown C.T."/>
            <person name="Hug L.A."/>
            <person name="Thomas B.C."/>
            <person name="Sharon I."/>
            <person name="Castelle C.J."/>
            <person name="Singh A."/>
            <person name="Wilkins M.J."/>
            <person name="Williams K.H."/>
            <person name="Banfield J.F."/>
        </authorList>
    </citation>
    <scope>NUCLEOTIDE SEQUENCE [LARGE SCALE GENOMIC DNA]</scope>
</reference>
<organism evidence="1 2">
    <name type="scientific">Candidatus Gottesmanbacteria bacterium GW2011_GWA1_43_11</name>
    <dbReference type="NCBI Taxonomy" id="1618436"/>
    <lineage>
        <taxon>Bacteria</taxon>
        <taxon>Candidatus Gottesmaniibacteriota</taxon>
    </lineage>
</organism>
<gene>
    <name evidence="1" type="ORF">UV59_C0038G0009</name>
</gene>
<evidence type="ECO:0000313" key="1">
    <source>
        <dbReference type="EMBL" id="KKS83484.1"/>
    </source>
</evidence>
<name>A0A0G1CDJ6_9BACT</name>
<dbReference type="InterPro" id="IPR006379">
    <property type="entry name" value="HAD-SF_hydro_IIB"/>
</dbReference>
<protein>
    <submittedName>
        <fullName evidence="1">Cof-like protein hydrolase</fullName>
    </submittedName>
</protein>
<dbReference type="Proteomes" id="UP000034543">
    <property type="component" value="Unassembled WGS sequence"/>
</dbReference>
<dbReference type="SUPFAM" id="SSF56784">
    <property type="entry name" value="HAD-like"/>
    <property type="match status" value="1"/>
</dbReference>
<dbReference type="GO" id="GO:0005829">
    <property type="term" value="C:cytosol"/>
    <property type="evidence" value="ECO:0007669"/>
    <property type="project" value="TreeGrafter"/>
</dbReference>
<accession>A0A0G1CDJ6</accession>
<dbReference type="InterPro" id="IPR023214">
    <property type="entry name" value="HAD_sf"/>
</dbReference>
<dbReference type="PANTHER" id="PTHR10000:SF8">
    <property type="entry name" value="HAD SUPERFAMILY HYDROLASE-LIKE, TYPE 3"/>
    <property type="match status" value="1"/>
</dbReference>
<dbReference type="GO" id="GO:0000287">
    <property type="term" value="F:magnesium ion binding"/>
    <property type="evidence" value="ECO:0007669"/>
    <property type="project" value="TreeGrafter"/>
</dbReference>
<dbReference type="GO" id="GO:0016791">
    <property type="term" value="F:phosphatase activity"/>
    <property type="evidence" value="ECO:0007669"/>
    <property type="project" value="UniProtKB-ARBA"/>
</dbReference>
<dbReference type="STRING" id="1618436.UV59_C0038G0009"/>
<dbReference type="Pfam" id="PF08282">
    <property type="entry name" value="Hydrolase_3"/>
    <property type="match status" value="1"/>
</dbReference>
<keyword evidence="1" id="KW-0378">Hydrolase</keyword>
<dbReference type="NCBIfam" id="TIGR01484">
    <property type="entry name" value="HAD-SF-IIB"/>
    <property type="match status" value="1"/>
</dbReference>
<dbReference type="PANTHER" id="PTHR10000">
    <property type="entry name" value="PHOSPHOSERINE PHOSPHATASE"/>
    <property type="match status" value="1"/>
</dbReference>
<dbReference type="EMBL" id="LCFB01000038">
    <property type="protein sequence ID" value="KKS83484.1"/>
    <property type="molecule type" value="Genomic_DNA"/>
</dbReference>
<comment type="caution">
    <text evidence="1">The sequence shown here is derived from an EMBL/GenBank/DDBJ whole genome shotgun (WGS) entry which is preliminary data.</text>
</comment>
<proteinExistence type="predicted"/>
<dbReference type="Gene3D" id="3.30.1240.10">
    <property type="match status" value="1"/>
</dbReference>
<sequence>MQYKALFLDLDGTTVNHMGNQPTERVTKAVKQLQGKLQVCIATGRPFFAAKPVFDHLKISGPSVLANGVQIYDPVNKKVISEKTIDRSLVPEIYRICKEYIPESNNKIHIFDGTKDVQYETGKIEKAMSIFVTDLIDEIADTIMQRLNGFTSIAVHKGNAYNKQLRCLDVTHALASKLHGIQEVAQIMQVDTHEIIGVGDG</sequence>
<dbReference type="Gene3D" id="3.40.50.1000">
    <property type="entry name" value="HAD superfamily/HAD-like"/>
    <property type="match status" value="1"/>
</dbReference>
<evidence type="ECO:0000313" key="2">
    <source>
        <dbReference type="Proteomes" id="UP000034543"/>
    </source>
</evidence>